<accession>A0A6I4NT36</accession>
<dbReference type="AlphaFoldDB" id="A0A6I4NT36"/>
<evidence type="ECO:0000313" key="1">
    <source>
        <dbReference type="EMBL" id="MWB97383.1"/>
    </source>
</evidence>
<protein>
    <submittedName>
        <fullName evidence="1">Uncharacterized protein</fullName>
    </submittedName>
</protein>
<keyword evidence="2" id="KW-1185">Reference proteome</keyword>
<name>A0A6I4NT36_9MICO</name>
<dbReference type="EMBL" id="WSTA01000005">
    <property type="protein sequence ID" value="MWB97383.1"/>
    <property type="molecule type" value="Genomic_DNA"/>
</dbReference>
<sequence length="83" mass="9297">MTVETYVAEFLDGPLEGEFSQRALIDGEPEERVSVIAAVDGLESIFWYGEVGRRESAGQWRVQYRFDPAASDPVEADDDDLNL</sequence>
<dbReference type="Proteomes" id="UP000438182">
    <property type="component" value="Unassembled WGS sequence"/>
</dbReference>
<organism evidence="1 2">
    <name type="scientific">Agromyces seonyuensis</name>
    <dbReference type="NCBI Taxonomy" id="2662446"/>
    <lineage>
        <taxon>Bacteria</taxon>
        <taxon>Bacillati</taxon>
        <taxon>Actinomycetota</taxon>
        <taxon>Actinomycetes</taxon>
        <taxon>Micrococcales</taxon>
        <taxon>Microbacteriaceae</taxon>
        <taxon>Agromyces</taxon>
    </lineage>
</organism>
<evidence type="ECO:0000313" key="2">
    <source>
        <dbReference type="Proteomes" id="UP000438182"/>
    </source>
</evidence>
<reference evidence="1 2" key="1">
    <citation type="submission" date="2019-12" db="EMBL/GenBank/DDBJ databases">
        <authorList>
            <person name="Kim Y.S."/>
        </authorList>
    </citation>
    <scope>NUCLEOTIDE SEQUENCE [LARGE SCALE GENOMIC DNA]</scope>
    <source>
        <strain evidence="1 2">MMS17-SY077</strain>
    </source>
</reference>
<gene>
    <name evidence="1" type="ORF">GB864_02255</name>
</gene>
<dbReference type="RefSeq" id="WP_160422726.1">
    <property type="nucleotide sequence ID" value="NZ_WSTA01000005.1"/>
</dbReference>
<proteinExistence type="predicted"/>
<comment type="caution">
    <text evidence="1">The sequence shown here is derived from an EMBL/GenBank/DDBJ whole genome shotgun (WGS) entry which is preliminary data.</text>
</comment>